<dbReference type="EMBL" id="CADEBD010000042">
    <property type="protein sequence ID" value="CAB3221007.1"/>
    <property type="molecule type" value="Genomic_DNA"/>
</dbReference>
<organism evidence="2 3">
    <name type="scientific">Arctia plantaginis</name>
    <name type="common">Wood tiger moth</name>
    <name type="synonym">Phalaena plantaginis</name>
    <dbReference type="NCBI Taxonomy" id="874455"/>
    <lineage>
        <taxon>Eukaryota</taxon>
        <taxon>Metazoa</taxon>
        <taxon>Ecdysozoa</taxon>
        <taxon>Arthropoda</taxon>
        <taxon>Hexapoda</taxon>
        <taxon>Insecta</taxon>
        <taxon>Pterygota</taxon>
        <taxon>Neoptera</taxon>
        <taxon>Endopterygota</taxon>
        <taxon>Lepidoptera</taxon>
        <taxon>Glossata</taxon>
        <taxon>Ditrysia</taxon>
        <taxon>Noctuoidea</taxon>
        <taxon>Erebidae</taxon>
        <taxon>Arctiinae</taxon>
        <taxon>Arctia</taxon>
    </lineage>
</organism>
<evidence type="ECO:0000313" key="2">
    <source>
        <dbReference type="EMBL" id="CAB3245357.1"/>
    </source>
</evidence>
<dbReference type="Proteomes" id="UP000494256">
    <property type="component" value="Unassembled WGS sequence"/>
</dbReference>
<name>A0A8S1AJC7_ARCPL</name>
<evidence type="ECO:0000313" key="3">
    <source>
        <dbReference type="Proteomes" id="UP000494106"/>
    </source>
</evidence>
<dbReference type="EMBL" id="CADEBC010000524">
    <property type="protein sequence ID" value="CAB3245357.1"/>
    <property type="molecule type" value="Genomic_DNA"/>
</dbReference>
<comment type="caution">
    <text evidence="2">The sequence shown here is derived from an EMBL/GenBank/DDBJ whole genome shotgun (WGS) entry which is preliminary data.</text>
</comment>
<keyword evidence="3" id="KW-1185">Reference proteome</keyword>
<reference evidence="3 4" key="1">
    <citation type="submission" date="2020-04" db="EMBL/GenBank/DDBJ databases">
        <authorList>
            <person name="Wallbank WR R."/>
            <person name="Pardo Diaz C."/>
            <person name="Kozak K."/>
            <person name="Martin S."/>
            <person name="Jiggins C."/>
            <person name="Moest M."/>
            <person name="Warren A I."/>
            <person name="Byers J.R.P. K."/>
            <person name="Montejo-Kovacevich G."/>
            <person name="Yen C E."/>
        </authorList>
    </citation>
    <scope>NUCLEOTIDE SEQUENCE [LARGE SCALE GENOMIC DNA]</scope>
</reference>
<protein>
    <submittedName>
        <fullName evidence="2">Uncharacterized protein</fullName>
    </submittedName>
</protein>
<dbReference type="Proteomes" id="UP000494106">
    <property type="component" value="Unassembled WGS sequence"/>
</dbReference>
<evidence type="ECO:0000313" key="4">
    <source>
        <dbReference type="Proteomes" id="UP000494256"/>
    </source>
</evidence>
<dbReference type="AlphaFoldDB" id="A0A8S1AJC7"/>
<dbReference type="Pfam" id="PF22593">
    <property type="entry name" value="SPMIP11"/>
    <property type="match status" value="1"/>
</dbReference>
<accession>A0A8S1AJC7</accession>
<evidence type="ECO:0000313" key="1">
    <source>
        <dbReference type="EMBL" id="CAB3221007.1"/>
    </source>
</evidence>
<proteinExistence type="predicted"/>
<sequence length="151" mass="18105">MEFFGITLYGPQNYINDLMKEEYKEPMSKEEVRPMMAKIEQYTTLPKHIKRPDVNIVRNIDLYIGRVNGFAYGSFQRFLKMKRKGVIKPPFPCDMYRFPPATSVEYGWWQHDPEILQSDWYVTRVRRPQPVSPNSFILEKVRRNNKYATLF</sequence>
<dbReference type="OrthoDB" id="7085216at2759"/>
<gene>
    <name evidence="2" type="ORF">APLA_LOCUS10415</name>
    <name evidence="1" type="ORF">APLA_LOCUS601</name>
</gene>